<dbReference type="CDD" id="cd00093">
    <property type="entry name" value="HTH_XRE"/>
    <property type="match status" value="1"/>
</dbReference>
<evidence type="ECO:0000259" key="1">
    <source>
        <dbReference type="PROSITE" id="PS50943"/>
    </source>
</evidence>
<dbReference type="SUPFAM" id="SSF47413">
    <property type="entry name" value="lambda repressor-like DNA-binding domains"/>
    <property type="match status" value="1"/>
</dbReference>
<dbReference type="Pfam" id="PF13443">
    <property type="entry name" value="HTH_26"/>
    <property type="match status" value="1"/>
</dbReference>
<name>A0A6J4JW76_9CYAN</name>
<reference evidence="2" key="1">
    <citation type="submission" date="2020-02" db="EMBL/GenBank/DDBJ databases">
        <authorList>
            <person name="Meier V. D."/>
        </authorList>
    </citation>
    <scope>NUCLEOTIDE SEQUENCE</scope>
    <source>
        <strain evidence="2">AVDCRST_MAG92</strain>
    </source>
</reference>
<sequence length="89" mass="10268">MTFGVIFVKDLYKSVVNKYMGLVRLRIREYAKERGWTIKEVSERSGVVYSTLRTYARSPGLATVDVTALQKLARTFDVMMEDLIEVVEE</sequence>
<proteinExistence type="predicted"/>
<organism evidence="2">
    <name type="scientific">uncultured Coleofasciculus sp</name>
    <dbReference type="NCBI Taxonomy" id="1267456"/>
    <lineage>
        <taxon>Bacteria</taxon>
        <taxon>Bacillati</taxon>
        <taxon>Cyanobacteriota</taxon>
        <taxon>Cyanophyceae</taxon>
        <taxon>Coleofasciculales</taxon>
        <taxon>Coleofasciculaceae</taxon>
        <taxon>Coleofasciculus</taxon>
        <taxon>environmental samples</taxon>
    </lineage>
</organism>
<dbReference type="GO" id="GO:0003677">
    <property type="term" value="F:DNA binding"/>
    <property type="evidence" value="ECO:0007669"/>
    <property type="project" value="InterPro"/>
</dbReference>
<dbReference type="SMART" id="SM00530">
    <property type="entry name" value="HTH_XRE"/>
    <property type="match status" value="1"/>
</dbReference>
<feature type="domain" description="HTH cro/C1-type" evidence="1">
    <location>
        <begin position="27"/>
        <end position="83"/>
    </location>
</feature>
<dbReference type="InterPro" id="IPR001387">
    <property type="entry name" value="Cro/C1-type_HTH"/>
</dbReference>
<accession>A0A6J4JW76</accession>
<dbReference type="PROSITE" id="PS50943">
    <property type="entry name" value="HTH_CROC1"/>
    <property type="match status" value="1"/>
</dbReference>
<dbReference type="EMBL" id="CADCTM010000731">
    <property type="protein sequence ID" value="CAA9289174.1"/>
    <property type="molecule type" value="Genomic_DNA"/>
</dbReference>
<dbReference type="AlphaFoldDB" id="A0A6J4JW76"/>
<dbReference type="InterPro" id="IPR010982">
    <property type="entry name" value="Lambda_DNA-bd_dom_sf"/>
</dbReference>
<gene>
    <name evidence="2" type="ORF">AVDCRST_MAG92-4164</name>
</gene>
<evidence type="ECO:0000313" key="2">
    <source>
        <dbReference type="EMBL" id="CAA9289174.1"/>
    </source>
</evidence>
<dbReference type="Gene3D" id="1.10.260.40">
    <property type="entry name" value="lambda repressor-like DNA-binding domains"/>
    <property type="match status" value="1"/>
</dbReference>
<protein>
    <submittedName>
        <fullName evidence="2">Helix-turn-helix domain protein</fullName>
    </submittedName>
</protein>